<proteinExistence type="predicted"/>
<reference evidence="2 3" key="1">
    <citation type="submission" date="2016-10" db="EMBL/GenBank/DDBJ databases">
        <authorList>
            <person name="de Groot N.N."/>
        </authorList>
    </citation>
    <scope>NUCLEOTIDE SEQUENCE [LARGE SCALE GENOMIC DNA]</scope>
    <source>
        <strain evidence="2 3">CGMCC 1.10238</strain>
    </source>
</reference>
<reference evidence="1 4" key="2">
    <citation type="submission" date="2021-06" db="EMBL/GenBank/DDBJ databases">
        <title>Whole genome sequence of Paenibacillus sophorae DSM23020 for comparative genomics.</title>
        <authorList>
            <person name="Kim M.-J."/>
            <person name="Lee G."/>
            <person name="Shin J.-H."/>
        </authorList>
    </citation>
    <scope>NUCLEOTIDE SEQUENCE [LARGE SCALE GENOMIC DNA]</scope>
    <source>
        <strain evidence="1 4">DSM 23020</strain>
    </source>
</reference>
<evidence type="ECO:0000313" key="1">
    <source>
        <dbReference type="EMBL" id="QWU14231.1"/>
    </source>
</evidence>
<dbReference type="EMBL" id="CP076607">
    <property type="protein sequence ID" value="QWU14231.1"/>
    <property type="molecule type" value="Genomic_DNA"/>
</dbReference>
<dbReference type="AlphaFoldDB" id="A0A1H8GIH5"/>
<dbReference type="STRING" id="1333845.SAMN04487895_101521"/>
<evidence type="ECO:0000313" key="4">
    <source>
        <dbReference type="Proteomes" id="UP000683429"/>
    </source>
</evidence>
<evidence type="ECO:0000313" key="3">
    <source>
        <dbReference type="Proteomes" id="UP000198809"/>
    </source>
</evidence>
<gene>
    <name evidence="1" type="ORF">KP014_20180</name>
    <name evidence="2" type="ORF">SAMN04487895_101521</name>
</gene>
<name>A0A1H8GIH5_9BACL</name>
<accession>A0A1H8GIH5</accession>
<dbReference type="OrthoDB" id="2623973at2"/>
<keyword evidence="4" id="KW-1185">Reference proteome</keyword>
<evidence type="ECO:0000313" key="2">
    <source>
        <dbReference type="EMBL" id="SEN43575.1"/>
    </source>
</evidence>
<dbReference type="EMBL" id="FODH01000001">
    <property type="protein sequence ID" value="SEN43575.1"/>
    <property type="molecule type" value="Genomic_DNA"/>
</dbReference>
<dbReference type="Proteomes" id="UP000683429">
    <property type="component" value="Chromosome"/>
</dbReference>
<dbReference type="Proteomes" id="UP000198809">
    <property type="component" value="Unassembled WGS sequence"/>
</dbReference>
<dbReference type="RefSeq" id="WP_036588065.1">
    <property type="nucleotide sequence ID" value="NZ_CP076607.1"/>
</dbReference>
<organism evidence="2 3">
    <name type="scientific">Paenibacillus sophorae</name>
    <dbReference type="NCBI Taxonomy" id="1333845"/>
    <lineage>
        <taxon>Bacteria</taxon>
        <taxon>Bacillati</taxon>
        <taxon>Bacillota</taxon>
        <taxon>Bacilli</taxon>
        <taxon>Bacillales</taxon>
        <taxon>Paenibacillaceae</taxon>
        <taxon>Paenibacillus</taxon>
    </lineage>
</organism>
<sequence>MLHKDYKDKVVIDEEVWICDYRFNDIDNKPIRHVKPKKVVVWSNKDLPKNKKVFYSEFHFREIKENGKPSSTVIGPYDNTGYRAYTGVSLNIFYSEEECRKHYKKQCKENLKKFEKAKISRIEYYNKKLEEINNEIKENC</sequence>
<protein>
    <submittedName>
        <fullName evidence="2">Uncharacterized protein</fullName>
    </submittedName>
</protein>